<dbReference type="GO" id="GO:0032259">
    <property type="term" value="P:methylation"/>
    <property type="evidence" value="ECO:0007669"/>
    <property type="project" value="UniProtKB-KW"/>
</dbReference>
<dbReference type="PANTHER" id="PTHR43712">
    <property type="entry name" value="PUTATIVE (AFU_ORTHOLOGUE AFUA_4G14580)-RELATED"/>
    <property type="match status" value="1"/>
</dbReference>
<dbReference type="InterPro" id="IPR016461">
    <property type="entry name" value="COMT-like"/>
</dbReference>
<dbReference type="EMBL" id="CAJPDQ010000034">
    <property type="protein sequence ID" value="CAF9929953.1"/>
    <property type="molecule type" value="Genomic_DNA"/>
</dbReference>
<dbReference type="SUPFAM" id="SSF53335">
    <property type="entry name" value="S-adenosyl-L-methionine-dependent methyltransferases"/>
    <property type="match status" value="1"/>
</dbReference>
<comment type="caution">
    <text evidence="5">The sequence shown here is derived from an EMBL/GenBank/DDBJ whole genome shotgun (WGS) entry which is preliminary data.</text>
</comment>
<reference evidence="5" key="1">
    <citation type="submission" date="2021-03" db="EMBL/GenBank/DDBJ databases">
        <authorList>
            <person name="Tagirdzhanova G."/>
        </authorList>
    </citation>
    <scope>NUCLEOTIDE SEQUENCE</scope>
</reference>
<sequence>MPSIAELAASIFENTIKVNEYMTRNDIVIPSLDLGSPISWNIPLEATDILAARKAAIEATVELQTLLLGPREHFIQLTRFSSNIPIHAITRFNLANNVPINGEIAVKDLARQSKVDEQSLGRLLRYAINLKLFEYSKPGYICHSVMSRMLAENVDIHDYASASCNEMWPSSAHVVDALNKFPGSQEPNETGFNLANDTQLTLYQYVEQHPVRARQKLINKVGGSNGFVAIALAEAFSNLKCIVQDLPTVVKDMKAPANLSGRIEFLAHDFFEPQPVKNADVYFFRWILHNWPDKYAVRILQSLIPALKVGAKIIVYDEVLPPHGVLPEEMDLALAQLDINMMTLQNAKLRSAEEWKQLFEQADSRFKFGGITIPPGSALGFVEVEWMPTG</sequence>
<evidence type="ECO:0000313" key="6">
    <source>
        <dbReference type="Proteomes" id="UP000664169"/>
    </source>
</evidence>
<dbReference type="Pfam" id="PF00891">
    <property type="entry name" value="Methyltransf_2"/>
    <property type="match status" value="1"/>
</dbReference>
<feature type="domain" description="O-methyltransferase C-terminal" evidence="4">
    <location>
        <begin position="195"/>
        <end position="362"/>
    </location>
</feature>
<dbReference type="InterPro" id="IPR036388">
    <property type="entry name" value="WH-like_DNA-bd_sf"/>
</dbReference>
<dbReference type="InterPro" id="IPR001077">
    <property type="entry name" value="COMT_C"/>
</dbReference>
<dbReference type="GO" id="GO:0008171">
    <property type="term" value="F:O-methyltransferase activity"/>
    <property type="evidence" value="ECO:0007669"/>
    <property type="project" value="InterPro"/>
</dbReference>
<evidence type="ECO:0000256" key="3">
    <source>
        <dbReference type="ARBA" id="ARBA00022691"/>
    </source>
</evidence>
<dbReference type="InterPro" id="IPR036390">
    <property type="entry name" value="WH_DNA-bd_sf"/>
</dbReference>
<evidence type="ECO:0000259" key="4">
    <source>
        <dbReference type="Pfam" id="PF00891"/>
    </source>
</evidence>
<proteinExistence type="predicted"/>
<evidence type="ECO:0000256" key="2">
    <source>
        <dbReference type="ARBA" id="ARBA00022679"/>
    </source>
</evidence>
<evidence type="ECO:0000256" key="1">
    <source>
        <dbReference type="ARBA" id="ARBA00022603"/>
    </source>
</evidence>
<organism evidence="5 6">
    <name type="scientific">Gomphillus americanus</name>
    <dbReference type="NCBI Taxonomy" id="1940652"/>
    <lineage>
        <taxon>Eukaryota</taxon>
        <taxon>Fungi</taxon>
        <taxon>Dikarya</taxon>
        <taxon>Ascomycota</taxon>
        <taxon>Pezizomycotina</taxon>
        <taxon>Lecanoromycetes</taxon>
        <taxon>OSLEUM clade</taxon>
        <taxon>Ostropomycetidae</taxon>
        <taxon>Ostropales</taxon>
        <taxon>Graphidaceae</taxon>
        <taxon>Gomphilloideae</taxon>
        <taxon>Gomphillus</taxon>
    </lineage>
</organism>
<keyword evidence="3" id="KW-0949">S-adenosyl-L-methionine</keyword>
<dbReference type="Proteomes" id="UP000664169">
    <property type="component" value="Unassembled WGS sequence"/>
</dbReference>
<protein>
    <recommendedName>
        <fullName evidence="4">O-methyltransferase C-terminal domain-containing protein</fullName>
    </recommendedName>
</protein>
<dbReference type="InterPro" id="IPR029063">
    <property type="entry name" value="SAM-dependent_MTases_sf"/>
</dbReference>
<dbReference type="Gene3D" id="3.40.50.150">
    <property type="entry name" value="Vaccinia Virus protein VP39"/>
    <property type="match status" value="1"/>
</dbReference>
<gene>
    <name evidence="5" type="ORF">GOMPHAMPRED_005523</name>
</gene>
<keyword evidence="1" id="KW-0489">Methyltransferase</keyword>
<evidence type="ECO:0000313" key="5">
    <source>
        <dbReference type="EMBL" id="CAF9929953.1"/>
    </source>
</evidence>
<dbReference type="Gene3D" id="1.10.10.10">
    <property type="entry name" value="Winged helix-like DNA-binding domain superfamily/Winged helix DNA-binding domain"/>
    <property type="match status" value="1"/>
</dbReference>
<dbReference type="OrthoDB" id="1606438at2759"/>
<name>A0A8H3FYH1_9LECA</name>
<accession>A0A8H3FYH1</accession>
<keyword evidence="2" id="KW-0808">Transferase</keyword>
<keyword evidence="6" id="KW-1185">Reference proteome</keyword>
<dbReference type="AlphaFoldDB" id="A0A8H3FYH1"/>
<dbReference type="SUPFAM" id="SSF46785">
    <property type="entry name" value="Winged helix' DNA-binding domain"/>
    <property type="match status" value="1"/>
</dbReference>
<dbReference type="PROSITE" id="PS51683">
    <property type="entry name" value="SAM_OMT_II"/>
    <property type="match status" value="1"/>
</dbReference>
<dbReference type="PANTHER" id="PTHR43712:SF16">
    <property type="entry name" value="O-METHYLTRANSFERASE ELCB"/>
    <property type="match status" value="1"/>
</dbReference>